<sequence>MENKEISYKKYLGLAAVIFAVVLVTSNFGVAFSQNNTDEFVNLNLTGGDVLTSPNSTETDASSNGTGSNSTYAP</sequence>
<protein>
    <submittedName>
        <fullName evidence="3">Uncharacterized protein</fullName>
    </submittedName>
</protein>
<dbReference type="KEGG" id="taa:NMY3_02430"/>
<keyword evidence="2" id="KW-1133">Transmembrane helix</keyword>
<organism evidence="3 4">
    <name type="scientific">Candidatus Nitrosocosmicus oleophilus</name>
    <dbReference type="NCBI Taxonomy" id="1353260"/>
    <lineage>
        <taxon>Archaea</taxon>
        <taxon>Nitrososphaerota</taxon>
        <taxon>Nitrososphaeria</taxon>
        <taxon>Nitrososphaerales</taxon>
        <taxon>Nitrososphaeraceae</taxon>
        <taxon>Candidatus Nitrosocosmicus</taxon>
    </lineage>
</organism>
<keyword evidence="2" id="KW-0472">Membrane</keyword>
<evidence type="ECO:0000313" key="3">
    <source>
        <dbReference type="EMBL" id="ALI36626.1"/>
    </source>
</evidence>
<evidence type="ECO:0000256" key="2">
    <source>
        <dbReference type="SAM" id="Phobius"/>
    </source>
</evidence>
<keyword evidence="4" id="KW-1185">Reference proteome</keyword>
<dbReference type="RefSeq" id="WP_196815853.1">
    <property type="nucleotide sequence ID" value="NZ_CP012850.1"/>
</dbReference>
<feature type="transmembrane region" description="Helical" evidence="2">
    <location>
        <begin position="12"/>
        <end position="32"/>
    </location>
</feature>
<proteinExistence type="predicted"/>
<evidence type="ECO:0000313" key="4">
    <source>
        <dbReference type="Proteomes" id="UP000058925"/>
    </source>
</evidence>
<dbReference type="Proteomes" id="UP000058925">
    <property type="component" value="Chromosome"/>
</dbReference>
<feature type="region of interest" description="Disordered" evidence="1">
    <location>
        <begin position="49"/>
        <end position="74"/>
    </location>
</feature>
<name>A0A654M1T2_9ARCH</name>
<keyword evidence="2" id="KW-0812">Transmembrane</keyword>
<dbReference type="AlphaFoldDB" id="A0A654M1T2"/>
<dbReference type="GeneID" id="60422375"/>
<gene>
    <name evidence="3" type="ORF">NMY3_02430</name>
</gene>
<reference evidence="4" key="1">
    <citation type="submission" date="2015-10" db="EMBL/GenBank/DDBJ databases">
        <title>Niche specialization of a soil ammonia-oxidizing archaeon, Candidatus Nitrosocosmicus oleophilus.</title>
        <authorList>
            <person name="Jung M.-Y."/>
            <person name="Rhee S.-K."/>
        </authorList>
    </citation>
    <scope>NUCLEOTIDE SEQUENCE [LARGE SCALE GENOMIC DNA]</scope>
    <source>
        <strain evidence="4">MY3</strain>
    </source>
</reference>
<evidence type="ECO:0000256" key="1">
    <source>
        <dbReference type="SAM" id="MobiDB-lite"/>
    </source>
</evidence>
<dbReference type="EMBL" id="CP012850">
    <property type="protein sequence ID" value="ALI36626.1"/>
    <property type="molecule type" value="Genomic_DNA"/>
</dbReference>
<accession>A0A654M1T2</accession>
<feature type="compositionally biased region" description="Polar residues" evidence="1">
    <location>
        <begin position="52"/>
        <end position="74"/>
    </location>
</feature>